<organism evidence="1 2">
    <name type="scientific">Sorangium cellulosum So0157-2</name>
    <dbReference type="NCBI Taxonomy" id="1254432"/>
    <lineage>
        <taxon>Bacteria</taxon>
        <taxon>Pseudomonadati</taxon>
        <taxon>Myxococcota</taxon>
        <taxon>Polyangia</taxon>
        <taxon>Polyangiales</taxon>
        <taxon>Polyangiaceae</taxon>
        <taxon>Sorangium</taxon>
    </lineage>
</organism>
<evidence type="ECO:0000313" key="1">
    <source>
        <dbReference type="EMBL" id="AGP41516.1"/>
    </source>
</evidence>
<gene>
    <name evidence="1" type="ORF">SCE1572_47740</name>
</gene>
<evidence type="ECO:0000313" key="2">
    <source>
        <dbReference type="Proteomes" id="UP000014803"/>
    </source>
</evidence>
<dbReference type="InterPro" id="IPR029068">
    <property type="entry name" value="Glyas_Bleomycin-R_OHBP_Dase"/>
</dbReference>
<name>S4YB19_SORCE</name>
<protein>
    <submittedName>
        <fullName evidence="1">Uncharacterized protein</fullName>
    </submittedName>
</protein>
<dbReference type="Proteomes" id="UP000014803">
    <property type="component" value="Chromosome"/>
</dbReference>
<proteinExistence type="predicted"/>
<dbReference type="EMBL" id="CP003969">
    <property type="protein sequence ID" value="AGP41516.1"/>
    <property type="molecule type" value="Genomic_DNA"/>
</dbReference>
<dbReference type="KEGG" id="scu:SCE1572_47740"/>
<accession>S4YB19</accession>
<reference evidence="1 2" key="1">
    <citation type="journal article" date="2013" name="Sci. Rep.">
        <title>Extraordinary expansion of a Sorangium cellulosum genome from an alkaline milieu.</title>
        <authorList>
            <person name="Han K."/>
            <person name="Li Z.F."/>
            <person name="Peng R."/>
            <person name="Zhu L.P."/>
            <person name="Zhou T."/>
            <person name="Wang L.G."/>
            <person name="Li S.G."/>
            <person name="Zhang X.B."/>
            <person name="Hu W."/>
            <person name="Wu Z.H."/>
            <person name="Qin N."/>
            <person name="Li Y.Z."/>
        </authorList>
    </citation>
    <scope>NUCLEOTIDE SEQUENCE [LARGE SCALE GENOMIC DNA]</scope>
    <source>
        <strain evidence="1 2">So0157-2</strain>
    </source>
</reference>
<sequence>MAGSALHPPEEHAHWARFFTVDDLAAAVPTATAVDATVERRDTDRAWLRDPFQGSFRVGQRR</sequence>
<dbReference type="AlphaFoldDB" id="S4YB19"/>
<dbReference type="HOGENOM" id="CLU_2901880_0_0_7"/>
<dbReference type="Gene3D" id="3.10.180.10">
    <property type="entry name" value="2,3-Dihydroxybiphenyl 1,2-Dioxygenase, domain 1"/>
    <property type="match status" value="1"/>
</dbReference>